<dbReference type="Gene3D" id="3.60.40.10">
    <property type="entry name" value="PPM-type phosphatase domain"/>
    <property type="match status" value="1"/>
</dbReference>
<sequence>MWRMLSDAFMKMLSPCWRSSAKGDDRRDRNGRINGLLWYKDIGEHLNGEFSMAVVQANSMLEDQSRIESGSLSSCDSGPQGTFVGIYDGHAGPEAARYLNEHLFSNLKRLVWEQQGMSGDVIHKAFIETEEGFLSLVKKQWLSRPQILSVGSCCLVGIICSGTLYVGNAGDSRVVLGRLEKATRQVVATQLSTEHNASIDAVREEMRSLHPDDPQIVVLRHKVWRVKGIIQ</sequence>
<evidence type="ECO:0000259" key="10">
    <source>
        <dbReference type="PROSITE" id="PS51746"/>
    </source>
</evidence>
<dbReference type="EMBL" id="JAJJMA010171716">
    <property type="protein sequence ID" value="MCL7036775.1"/>
    <property type="molecule type" value="Genomic_DNA"/>
</dbReference>
<keyword evidence="12" id="KW-1185">Reference proteome</keyword>
<dbReference type="InterPro" id="IPR001932">
    <property type="entry name" value="PPM-type_phosphatase-like_dom"/>
</dbReference>
<protein>
    <recommendedName>
        <fullName evidence="3">protein-serine/threonine phosphatase</fullName>
        <ecNumber evidence="3">3.1.3.16</ecNumber>
    </recommendedName>
</protein>
<name>A0AA41SKR1_PAPNU</name>
<keyword evidence="6" id="KW-0460">Magnesium</keyword>
<dbReference type="InterPro" id="IPR015655">
    <property type="entry name" value="PP2C"/>
</dbReference>
<gene>
    <name evidence="11" type="ORF">MKW94_011559</name>
</gene>
<dbReference type="AlphaFoldDB" id="A0AA41SKR1"/>
<evidence type="ECO:0000256" key="4">
    <source>
        <dbReference type="ARBA" id="ARBA00022723"/>
    </source>
</evidence>
<keyword evidence="5 9" id="KW-0378">Hydrolase</keyword>
<proteinExistence type="inferred from homology"/>
<comment type="caution">
    <text evidence="11">The sequence shown here is derived from an EMBL/GenBank/DDBJ whole genome shotgun (WGS) entry which is preliminary data.</text>
</comment>
<dbReference type="EC" id="3.1.3.16" evidence="3"/>
<accession>A0AA41SKR1</accession>
<dbReference type="PROSITE" id="PS01032">
    <property type="entry name" value="PPM_1"/>
    <property type="match status" value="1"/>
</dbReference>
<dbReference type="Pfam" id="PF00481">
    <property type="entry name" value="PP2C"/>
    <property type="match status" value="1"/>
</dbReference>
<dbReference type="GO" id="GO:0004722">
    <property type="term" value="F:protein serine/threonine phosphatase activity"/>
    <property type="evidence" value="ECO:0007669"/>
    <property type="project" value="UniProtKB-EC"/>
</dbReference>
<evidence type="ECO:0000256" key="9">
    <source>
        <dbReference type="RuleBase" id="RU003465"/>
    </source>
</evidence>
<evidence type="ECO:0000313" key="11">
    <source>
        <dbReference type="EMBL" id="MCL7036775.1"/>
    </source>
</evidence>
<dbReference type="SUPFAM" id="SSF81606">
    <property type="entry name" value="PP2C-like"/>
    <property type="match status" value="1"/>
</dbReference>
<comment type="cofactor">
    <cofactor evidence="1">
        <name>Mn(2+)</name>
        <dbReference type="ChEBI" id="CHEBI:29035"/>
    </cofactor>
</comment>
<comment type="similarity">
    <text evidence="9">Belongs to the PP2C family.</text>
</comment>
<dbReference type="GO" id="GO:0046872">
    <property type="term" value="F:metal ion binding"/>
    <property type="evidence" value="ECO:0007669"/>
    <property type="project" value="UniProtKB-KW"/>
</dbReference>
<dbReference type="Proteomes" id="UP001177140">
    <property type="component" value="Unassembled WGS sequence"/>
</dbReference>
<evidence type="ECO:0000256" key="1">
    <source>
        <dbReference type="ARBA" id="ARBA00001936"/>
    </source>
</evidence>
<feature type="domain" description="PPM-type phosphatase" evidence="10">
    <location>
        <begin position="57"/>
        <end position="231"/>
    </location>
</feature>
<dbReference type="InterPro" id="IPR036457">
    <property type="entry name" value="PPM-type-like_dom_sf"/>
</dbReference>
<dbReference type="SMART" id="SM00332">
    <property type="entry name" value="PP2Cc"/>
    <property type="match status" value="1"/>
</dbReference>
<evidence type="ECO:0000313" key="12">
    <source>
        <dbReference type="Proteomes" id="UP001177140"/>
    </source>
</evidence>
<dbReference type="PROSITE" id="PS51746">
    <property type="entry name" value="PPM_2"/>
    <property type="match status" value="1"/>
</dbReference>
<dbReference type="InterPro" id="IPR000222">
    <property type="entry name" value="PP2C_BS"/>
</dbReference>
<evidence type="ECO:0000256" key="6">
    <source>
        <dbReference type="ARBA" id="ARBA00022842"/>
    </source>
</evidence>
<evidence type="ECO:0000256" key="3">
    <source>
        <dbReference type="ARBA" id="ARBA00013081"/>
    </source>
</evidence>
<dbReference type="CDD" id="cd00143">
    <property type="entry name" value="PP2Cc"/>
    <property type="match status" value="1"/>
</dbReference>
<keyword evidence="7 9" id="KW-0904">Protein phosphatase</keyword>
<evidence type="ECO:0000256" key="2">
    <source>
        <dbReference type="ARBA" id="ARBA00001946"/>
    </source>
</evidence>
<evidence type="ECO:0000256" key="7">
    <source>
        <dbReference type="ARBA" id="ARBA00022912"/>
    </source>
</evidence>
<comment type="cofactor">
    <cofactor evidence="2">
        <name>Mg(2+)</name>
        <dbReference type="ChEBI" id="CHEBI:18420"/>
    </cofactor>
</comment>
<evidence type="ECO:0000256" key="8">
    <source>
        <dbReference type="ARBA" id="ARBA00023211"/>
    </source>
</evidence>
<evidence type="ECO:0000256" key="5">
    <source>
        <dbReference type="ARBA" id="ARBA00022801"/>
    </source>
</evidence>
<feature type="non-terminal residue" evidence="11">
    <location>
        <position position="231"/>
    </location>
</feature>
<keyword evidence="4" id="KW-0479">Metal-binding</keyword>
<dbReference type="PANTHER" id="PTHR47992">
    <property type="entry name" value="PROTEIN PHOSPHATASE"/>
    <property type="match status" value="1"/>
</dbReference>
<keyword evidence="8" id="KW-0464">Manganese</keyword>
<reference evidence="11" key="1">
    <citation type="submission" date="2022-03" db="EMBL/GenBank/DDBJ databases">
        <title>A functionally conserved STORR gene fusion in Papaver species that diverged 16.8 million years ago.</title>
        <authorList>
            <person name="Catania T."/>
        </authorList>
    </citation>
    <scope>NUCLEOTIDE SEQUENCE</scope>
    <source>
        <strain evidence="11">S-191538</strain>
    </source>
</reference>
<organism evidence="11 12">
    <name type="scientific">Papaver nudicaule</name>
    <name type="common">Iceland poppy</name>
    <dbReference type="NCBI Taxonomy" id="74823"/>
    <lineage>
        <taxon>Eukaryota</taxon>
        <taxon>Viridiplantae</taxon>
        <taxon>Streptophyta</taxon>
        <taxon>Embryophyta</taxon>
        <taxon>Tracheophyta</taxon>
        <taxon>Spermatophyta</taxon>
        <taxon>Magnoliopsida</taxon>
        <taxon>Ranunculales</taxon>
        <taxon>Papaveraceae</taxon>
        <taxon>Papaveroideae</taxon>
        <taxon>Papaver</taxon>
    </lineage>
</organism>